<dbReference type="OrthoDB" id="9800666at2"/>
<dbReference type="PANTHER" id="PTHR10900">
    <property type="entry name" value="PERIOSTIN-RELATED"/>
    <property type="match status" value="1"/>
</dbReference>
<dbReference type="InterPro" id="IPR050904">
    <property type="entry name" value="Adhesion/Biosynth-related"/>
</dbReference>
<reference evidence="2 3" key="1">
    <citation type="submission" date="2019-05" db="EMBL/GenBank/DDBJ databases">
        <title>Panacibacter sp. strain 17mud1-8 Genome sequencing and assembly.</title>
        <authorList>
            <person name="Chhetri G."/>
        </authorList>
    </citation>
    <scope>NUCLEOTIDE SEQUENCE [LARGE SCALE GENOMIC DNA]</scope>
    <source>
        <strain evidence="2 3">17mud1-8</strain>
    </source>
</reference>
<dbReference type="GO" id="GO:0005615">
    <property type="term" value="C:extracellular space"/>
    <property type="evidence" value="ECO:0007669"/>
    <property type="project" value="TreeGrafter"/>
</dbReference>
<sequence>MPNIPEVVRNEKTLKTLDKGVTASSLGKFLRGRGPYTVFAPSDSAFNKLGKDNVEELLKPENKLRLDEFLNRHIIGHRINFKDLKDGDKLKTMAGKEVTVTVKGKKVSIDSAVILIPDVQSSNGVIHKLDSVLIN</sequence>
<dbReference type="SMART" id="SM00554">
    <property type="entry name" value="FAS1"/>
    <property type="match status" value="1"/>
</dbReference>
<dbReference type="AlphaFoldDB" id="A0A4U3KRW6"/>
<evidence type="ECO:0000259" key="1">
    <source>
        <dbReference type="PROSITE" id="PS50213"/>
    </source>
</evidence>
<dbReference type="Gene3D" id="2.30.180.10">
    <property type="entry name" value="FAS1 domain"/>
    <property type="match status" value="1"/>
</dbReference>
<gene>
    <name evidence="2" type="ORF">FC093_23095</name>
</gene>
<dbReference type="GO" id="GO:0007155">
    <property type="term" value="P:cell adhesion"/>
    <property type="evidence" value="ECO:0007669"/>
    <property type="project" value="TreeGrafter"/>
</dbReference>
<accession>A0A4U3KRW6</accession>
<name>A0A4U3KRW6_9BACT</name>
<dbReference type="GO" id="GO:0030198">
    <property type="term" value="P:extracellular matrix organization"/>
    <property type="evidence" value="ECO:0007669"/>
    <property type="project" value="TreeGrafter"/>
</dbReference>
<dbReference type="GO" id="GO:0031012">
    <property type="term" value="C:extracellular matrix"/>
    <property type="evidence" value="ECO:0007669"/>
    <property type="project" value="TreeGrafter"/>
</dbReference>
<comment type="caution">
    <text evidence="2">The sequence shown here is derived from an EMBL/GenBank/DDBJ whole genome shotgun (WGS) entry which is preliminary data.</text>
</comment>
<dbReference type="RefSeq" id="WP_137264192.1">
    <property type="nucleotide sequence ID" value="NZ_SZQL01000040.1"/>
</dbReference>
<feature type="domain" description="FAS1" evidence="1">
    <location>
        <begin position="1"/>
        <end position="133"/>
    </location>
</feature>
<dbReference type="Pfam" id="PF02469">
    <property type="entry name" value="Fasciclin"/>
    <property type="match status" value="1"/>
</dbReference>
<protein>
    <submittedName>
        <fullName evidence="2">Fasciclin domain-containing protein</fullName>
    </submittedName>
</protein>
<organism evidence="2 3">
    <name type="scientific">Ilyomonas limi</name>
    <dbReference type="NCBI Taxonomy" id="2575867"/>
    <lineage>
        <taxon>Bacteria</taxon>
        <taxon>Pseudomonadati</taxon>
        <taxon>Bacteroidota</taxon>
        <taxon>Chitinophagia</taxon>
        <taxon>Chitinophagales</taxon>
        <taxon>Chitinophagaceae</taxon>
        <taxon>Ilyomonas</taxon>
    </lineage>
</organism>
<evidence type="ECO:0000313" key="3">
    <source>
        <dbReference type="Proteomes" id="UP000305848"/>
    </source>
</evidence>
<evidence type="ECO:0000313" key="2">
    <source>
        <dbReference type="EMBL" id="TKK64194.1"/>
    </source>
</evidence>
<dbReference type="GO" id="GO:0050839">
    <property type="term" value="F:cell adhesion molecule binding"/>
    <property type="evidence" value="ECO:0007669"/>
    <property type="project" value="TreeGrafter"/>
</dbReference>
<dbReference type="FunFam" id="2.30.180.10:FF:000032">
    <property type="entry name" value="Fasciclin domain-containing protein, putative"/>
    <property type="match status" value="1"/>
</dbReference>
<dbReference type="EMBL" id="SZQL01000040">
    <property type="protein sequence ID" value="TKK64194.1"/>
    <property type="molecule type" value="Genomic_DNA"/>
</dbReference>
<dbReference type="Proteomes" id="UP000305848">
    <property type="component" value="Unassembled WGS sequence"/>
</dbReference>
<dbReference type="PROSITE" id="PS50213">
    <property type="entry name" value="FAS1"/>
    <property type="match status" value="1"/>
</dbReference>
<dbReference type="InterPro" id="IPR036378">
    <property type="entry name" value="FAS1_dom_sf"/>
</dbReference>
<proteinExistence type="predicted"/>
<dbReference type="InterPro" id="IPR000782">
    <property type="entry name" value="FAS1_domain"/>
</dbReference>
<dbReference type="PANTHER" id="PTHR10900:SF124">
    <property type="entry name" value="FI05614P"/>
    <property type="match status" value="1"/>
</dbReference>
<dbReference type="SUPFAM" id="SSF82153">
    <property type="entry name" value="FAS1 domain"/>
    <property type="match status" value="1"/>
</dbReference>
<keyword evidence="3" id="KW-1185">Reference proteome</keyword>